<keyword evidence="4" id="KW-1003">Cell membrane</keyword>
<evidence type="ECO:0000256" key="9">
    <source>
        <dbReference type="ARBA" id="ARBA00022840"/>
    </source>
</evidence>
<evidence type="ECO:0000256" key="13">
    <source>
        <dbReference type="ARBA" id="ARBA00048679"/>
    </source>
</evidence>
<comment type="subcellular location">
    <subcellularLocation>
        <location evidence="1">Cell membrane</location>
        <topology evidence="1">Lipid-anchor</topology>
    </subcellularLocation>
</comment>
<dbReference type="PROSITE" id="PS00108">
    <property type="entry name" value="PROTEIN_KINASE_ST"/>
    <property type="match status" value="1"/>
</dbReference>
<dbReference type="CDD" id="cd14066">
    <property type="entry name" value="STKc_IRAK"/>
    <property type="match status" value="1"/>
</dbReference>
<keyword evidence="5 15" id="KW-0723">Serine/threonine-protein kinase</keyword>
<dbReference type="EC" id="2.7.11.1" evidence="3"/>
<evidence type="ECO:0000256" key="15">
    <source>
        <dbReference type="RuleBase" id="RU000304"/>
    </source>
</evidence>
<evidence type="ECO:0000256" key="10">
    <source>
        <dbReference type="ARBA" id="ARBA00023136"/>
    </source>
</evidence>
<evidence type="ECO:0000256" key="2">
    <source>
        <dbReference type="ARBA" id="ARBA00008684"/>
    </source>
</evidence>
<comment type="caution">
    <text evidence="18">The sequence shown here is derived from an EMBL/GenBank/DDBJ whole genome shotgun (WGS) entry which is preliminary data.</text>
</comment>
<dbReference type="EMBL" id="PQIB02000004">
    <property type="protein sequence ID" value="RLN24539.1"/>
    <property type="molecule type" value="Genomic_DNA"/>
</dbReference>
<dbReference type="Pfam" id="PF00069">
    <property type="entry name" value="Pkinase"/>
    <property type="match status" value="1"/>
</dbReference>
<sequence length="376" mass="40618">MVGCFACFKPAGEEEEAPSPSASRRRGRSLRLSCSSGRNQQQQAGGDTAAAAASIIADRRSSSSRARAFTYGELAAATDNFRAECLLGEGGFGRVYRGRLESGQAVAVKQLDREGAQGNREFVVEVLMLSLLHHPNLVNLVGYCADGEQRLLVYEYMALGSLADHLLLPAGGEQDEPQRALSWETRMRVALGAARGLEYLHETANPPVIYRDLKSSNVLLDDALCPKLSDFGLAKLGPVGDRSPRVMGTYGYCAPEYVRAGNLTVKTDVYSFGVLLLELVTGRRAVDSSRPPAEQLLVAWARPMLRDGKRYRELADPLLRGDFPERDLKQAVAVAAMCLQDEASARPLMSDAAVTLEYLAEAAASSASGTSSKQQQ</sequence>
<evidence type="ECO:0000313" key="19">
    <source>
        <dbReference type="Proteomes" id="UP000275267"/>
    </source>
</evidence>
<dbReference type="GO" id="GO:0005524">
    <property type="term" value="F:ATP binding"/>
    <property type="evidence" value="ECO:0007669"/>
    <property type="project" value="UniProtKB-UniRule"/>
</dbReference>
<dbReference type="PROSITE" id="PS00107">
    <property type="entry name" value="PROTEIN_KINASE_ATP"/>
    <property type="match status" value="1"/>
</dbReference>
<dbReference type="Gene3D" id="3.30.200.20">
    <property type="entry name" value="Phosphorylase Kinase, domain 1"/>
    <property type="match status" value="1"/>
</dbReference>
<dbReference type="FunFam" id="3.30.200.20:FF:000244">
    <property type="entry name" value="Serine/threonine-protein kinase CDL1-like"/>
    <property type="match status" value="1"/>
</dbReference>
<dbReference type="OrthoDB" id="4062651at2759"/>
<dbReference type="InterPro" id="IPR008271">
    <property type="entry name" value="Ser/Thr_kinase_AS"/>
</dbReference>
<keyword evidence="6" id="KW-0808">Transferase</keyword>
<keyword evidence="10" id="KW-0472">Membrane</keyword>
<evidence type="ECO:0000256" key="12">
    <source>
        <dbReference type="ARBA" id="ARBA00047899"/>
    </source>
</evidence>
<reference evidence="19" key="1">
    <citation type="journal article" date="2019" name="Nat. Commun.">
        <title>The genome of broomcorn millet.</title>
        <authorList>
            <person name="Zou C."/>
            <person name="Miki D."/>
            <person name="Li D."/>
            <person name="Tang Q."/>
            <person name="Xiao L."/>
            <person name="Rajput S."/>
            <person name="Deng P."/>
            <person name="Jia W."/>
            <person name="Huang R."/>
            <person name="Zhang M."/>
            <person name="Sun Y."/>
            <person name="Hu J."/>
            <person name="Fu X."/>
            <person name="Schnable P.S."/>
            <person name="Li F."/>
            <person name="Zhang H."/>
            <person name="Feng B."/>
            <person name="Zhu X."/>
            <person name="Liu R."/>
            <person name="Schnable J.C."/>
            <person name="Zhu J.-K."/>
            <person name="Zhang H."/>
        </authorList>
    </citation>
    <scope>NUCLEOTIDE SEQUENCE [LARGE SCALE GENOMIC DNA]</scope>
</reference>
<evidence type="ECO:0000256" key="1">
    <source>
        <dbReference type="ARBA" id="ARBA00004193"/>
    </source>
</evidence>
<dbReference type="Proteomes" id="UP000275267">
    <property type="component" value="Unassembled WGS sequence"/>
</dbReference>
<comment type="catalytic activity">
    <reaction evidence="12">
        <text>L-threonyl-[protein] + ATP = O-phospho-L-threonyl-[protein] + ADP + H(+)</text>
        <dbReference type="Rhea" id="RHEA:46608"/>
        <dbReference type="Rhea" id="RHEA-COMP:11060"/>
        <dbReference type="Rhea" id="RHEA-COMP:11605"/>
        <dbReference type="ChEBI" id="CHEBI:15378"/>
        <dbReference type="ChEBI" id="CHEBI:30013"/>
        <dbReference type="ChEBI" id="CHEBI:30616"/>
        <dbReference type="ChEBI" id="CHEBI:61977"/>
        <dbReference type="ChEBI" id="CHEBI:456216"/>
        <dbReference type="EC" id="2.7.11.1"/>
    </reaction>
</comment>
<evidence type="ECO:0000256" key="4">
    <source>
        <dbReference type="ARBA" id="ARBA00022475"/>
    </source>
</evidence>
<keyword evidence="9 14" id="KW-0067">ATP-binding</keyword>
<keyword evidence="11" id="KW-0449">Lipoprotein</keyword>
<dbReference type="PANTHER" id="PTHR47985">
    <property type="entry name" value="OS07G0668900 PROTEIN"/>
    <property type="match status" value="1"/>
</dbReference>
<evidence type="ECO:0000313" key="18">
    <source>
        <dbReference type="EMBL" id="RLN24539.1"/>
    </source>
</evidence>
<evidence type="ECO:0000256" key="14">
    <source>
        <dbReference type="PROSITE-ProRule" id="PRU10141"/>
    </source>
</evidence>
<evidence type="ECO:0000256" key="7">
    <source>
        <dbReference type="ARBA" id="ARBA00022741"/>
    </source>
</evidence>
<proteinExistence type="inferred from homology"/>
<protein>
    <recommendedName>
        <fullName evidence="3">non-specific serine/threonine protein kinase</fullName>
        <ecNumber evidence="3">2.7.11.1</ecNumber>
    </recommendedName>
</protein>
<keyword evidence="19" id="KW-1185">Reference proteome</keyword>
<keyword evidence="7 14" id="KW-0547">Nucleotide-binding</keyword>
<evidence type="ECO:0000256" key="6">
    <source>
        <dbReference type="ARBA" id="ARBA00022679"/>
    </source>
</evidence>
<keyword evidence="8" id="KW-0418">Kinase</keyword>
<evidence type="ECO:0000256" key="11">
    <source>
        <dbReference type="ARBA" id="ARBA00023288"/>
    </source>
</evidence>
<dbReference type="InterPro" id="IPR017441">
    <property type="entry name" value="Protein_kinase_ATP_BS"/>
</dbReference>
<dbReference type="GO" id="GO:0005886">
    <property type="term" value="C:plasma membrane"/>
    <property type="evidence" value="ECO:0007669"/>
    <property type="project" value="UniProtKB-SubCell"/>
</dbReference>
<comment type="catalytic activity">
    <reaction evidence="13">
        <text>L-seryl-[protein] + ATP = O-phospho-L-seryl-[protein] + ADP + H(+)</text>
        <dbReference type="Rhea" id="RHEA:17989"/>
        <dbReference type="Rhea" id="RHEA-COMP:9863"/>
        <dbReference type="Rhea" id="RHEA-COMP:11604"/>
        <dbReference type="ChEBI" id="CHEBI:15378"/>
        <dbReference type="ChEBI" id="CHEBI:29999"/>
        <dbReference type="ChEBI" id="CHEBI:30616"/>
        <dbReference type="ChEBI" id="CHEBI:83421"/>
        <dbReference type="ChEBI" id="CHEBI:456216"/>
        <dbReference type="EC" id="2.7.11.1"/>
    </reaction>
</comment>
<gene>
    <name evidence="18" type="ORF">C2845_PM07G35580</name>
</gene>
<organism evidence="18 19">
    <name type="scientific">Panicum miliaceum</name>
    <name type="common">Proso millet</name>
    <name type="synonym">Broomcorn millet</name>
    <dbReference type="NCBI Taxonomy" id="4540"/>
    <lineage>
        <taxon>Eukaryota</taxon>
        <taxon>Viridiplantae</taxon>
        <taxon>Streptophyta</taxon>
        <taxon>Embryophyta</taxon>
        <taxon>Tracheophyta</taxon>
        <taxon>Spermatophyta</taxon>
        <taxon>Magnoliopsida</taxon>
        <taxon>Liliopsida</taxon>
        <taxon>Poales</taxon>
        <taxon>Poaceae</taxon>
        <taxon>PACMAD clade</taxon>
        <taxon>Panicoideae</taxon>
        <taxon>Panicodae</taxon>
        <taxon>Paniceae</taxon>
        <taxon>Panicinae</taxon>
        <taxon>Panicum</taxon>
        <taxon>Panicum sect. Panicum</taxon>
    </lineage>
</organism>
<dbReference type="FunFam" id="1.10.510.10:FF:000032">
    <property type="entry name" value="Serine/threonine-protein kinase PBS1"/>
    <property type="match status" value="1"/>
</dbReference>
<dbReference type="SMART" id="SM00220">
    <property type="entry name" value="S_TKc"/>
    <property type="match status" value="1"/>
</dbReference>
<feature type="domain" description="Protein kinase" evidence="17">
    <location>
        <begin position="81"/>
        <end position="359"/>
    </location>
</feature>
<dbReference type="STRING" id="4540.A0A3L6SPC6"/>
<name>A0A3L6SPC6_PANMI</name>
<accession>A0A3L6SPC6</accession>
<dbReference type="InterPro" id="IPR011009">
    <property type="entry name" value="Kinase-like_dom_sf"/>
</dbReference>
<dbReference type="PROSITE" id="PS50011">
    <property type="entry name" value="PROTEIN_KINASE_DOM"/>
    <property type="match status" value="1"/>
</dbReference>
<evidence type="ECO:0000256" key="8">
    <source>
        <dbReference type="ARBA" id="ARBA00022777"/>
    </source>
</evidence>
<dbReference type="InterPro" id="IPR000719">
    <property type="entry name" value="Prot_kinase_dom"/>
</dbReference>
<dbReference type="GO" id="GO:0004674">
    <property type="term" value="F:protein serine/threonine kinase activity"/>
    <property type="evidence" value="ECO:0007669"/>
    <property type="project" value="UniProtKB-KW"/>
</dbReference>
<dbReference type="Gene3D" id="1.10.510.10">
    <property type="entry name" value="Transferase(Phosphotransferase) domain 1"/>
    <property type="match status" value="1"/>
</dbReference>
<evidence type="ECO:0000256" key="3">
    <source>
        <dbReference type="ARBA" id="ARBA00012513"/>
    </source>
</evidence>
<comment type="similarity">
    <text evidence="2">Belongs to the protein kinase superfamily. Ser/Thr protein kinase family.</text>
</comment>
<dbReference type="SUPFAM" id="SSF56112">
    <property type="entry name" value="Protein kinase-like (PK-like)"/>
    <property type="match status" value="1"/>
</dbReference>
<evidence type="ECO:0000256" key="5">
    <source>
        <dbReference type="ARBA" id="ARBA00022527"/>
    </source>
</evidence>
<dbReference type="PANTHER" id="PTHR47985:SF13">
    <property type="entry name" value="SERINE_THREONINE-PROTEIN KINASE PBL27"/>
    <property type="match status" value="1"/>
</dbReference>
<dbReference type="AlphaFoldDB" id="A0A3L6SPC6"/>
<feature type="binding site" evidence="14">
    <location>
        <position position="109"/>
    </location>
    <ligand>
        <name>ATP</name>
        <dbReference type="ChEBI" id="CHEBI:30616"/>
    </ligand>
</feature>
<evidence type="ECO:0000259" key="17">
    <source>
        <dbReference type="PROSITE" id="PS50011"/>
    </source>
</evidence>
<feature type="region of interest" description="Disordered" evidence="16">
    <location>
        <begin position="13"/>
        <end position="49"/>
    </location>
</feature>
<evidence type="ECO:0000256" key="16">
    <source>
        <dbReference type="SAM" id="MobiDB-lite"/>
    </source>
</evidence>